<feature type="modified residue" description="4-aspartylphosphate" evidence="6">
    <location>
        <position position="51"/>
    </location>
</feature>
<dbReference type="PROSITE" id="PS51755">
    <property type="entry name" value="OMPR_PHOB"/>
    <property type="match status" value="1"/>
</dbReference>
<keyword evidence="5" id="KW-0804">Transcription</keyword>
<evidence type="ECO:0000256" key="2">
    <source>
        <dbReference type="ARBA" id="ARBA00023012"/>
    </source>
</evidence>
<evidence type="ECO:0000256" key="5">
    <source>
        <dbReference type="ARBA" id="ARBA00023163"/>
    </source>
</evidence>
<evidence type="ECO:0000259" key="8">
    <source>
        <dbReference type="PROSITE" id="PS50110"/>
    </source>
</evidence>
<dbReference type="Gene3D" id="3.40.50.2300">
    <property type="match status" value="1"/>
</dbReference>
<keyword evidence="2" id="KW-0902">Two-component regulatory system</keyword>
<reference evidence="11" key="1">
    <citation type="journal article" date="2019" name="Int. J. Syst. Evol. Microbiol.">
        <title>The Global Catalogue of Microorganisms (GCM) 10K type strain sequencing project: providing services to taxonomists for standard genome sequencing and annotation.</title>
        <authorList>
            <consortium name="The Broad Institute Genomics Platform"/>
            <consortium name="The Broad Institute Genome Sequencing Center for Infectious Disease"/>
            <person name="Wu L."/>
            <person name="Ma J."/>
        </authorList>
    </citation>
    <scope>NUCLEOTIDE SEQUENCE [LARGE SCALE GENOMIC DNA]</scope>
    <source>
        <strain evidence="11">CCUG 63287</strain>
    </source>
</reference>
<evidence type="ECO:0000256" key="1">
    <source>
        <dbReference type="ARBA" id="ARBA00022553"/>
    </source>
</evidence>
<dbReference type="InterPro" id="IPR001867">
    <property type="entry name" value="OmpR/PhoB-type_DNA-bd"/>
</dbReference>
<dbReference type="Proteomes" id="UP001595987">
    <property type="component" value="Unassembled WGS sequence"/>
</dbReference>
<dbReference type="PANTHER" id="PTHR48111">
    <property type="entry name" value="REGULATOR OF RPOS"/>
    <property type="match status" value="1"/>
</dbReference>
<organism evidence="10 11">
    <name type="scientific">Lactococcus nasutitermitis</name>
    <dbReference type="NCBI Taxonomy" id="1652957"/>
    <lineage>
        <taxon>Bacteria</taxon>
        <taxon>Bacillati</taxon>
        <taxon>Bacillota</taxon>
        <taxon>Bacilli</taxon>
        <taxon>Lactobacillales</taxon>
        <taxon>Streptococcaceae</taxon>
        <taxon>Lactococcus</taxon>
    </lineage>
</organism>
<feature type="DNA-binding region" description="OmpR/PhoB-type" evidence="7">
    <location>
        <begin position="116"/>
        <end position="219"/>
    </location>
</feature>
<evidence type="ECO:0000256" key="4">
    <source>
        <dbReference type="ARBA" id="ARBA00023125"/>
    </source>
</evidence>
<dbReference type="SMART" id="SM00862">
    <property type="entry name" value="Trans_reg_C"/>
    <property type="match status" value="1"/>
</dbReference>
<dbReference type="EMBL" id="JBHSGD010000004">
    <property type="protein sequence ID" value="MFC4652021.1"/>
    <property type="molecule type" value="Genomic_DNA"/>
</dbReference>
<dbReference type="InterPro" id="IPR011006">
    <property type="entry name" value="CheY-like_superfamily"/>
</dbReference>
<dbReference type="InterPro" id="IPR039420">
    <property type="entry name" value="WalR-like"/>
</dbReference>
<feature type="domain" description="OmpR/PhoB-type" evidence="9">
    <location>
        <begin position="116"/>
        <end position="219"/>
    </location>
</feature>
<dbReference type="InterPro" id="IPR016032">
    <property type="entry name" value="Sig_transdc_resp-reg_C-effctor"/>
</dbReference>
<dbReference type="PROSITE" id="PS50110">
    <property type="entry name" value="RESPONSE_REGULATORY"/>
    <property type="match status" value="1"/>
</dbReference>
<sequence length="219" mass="25004">MNKIFIVEDDETIVKALKLSLENDFLVRSPMNFRAIKQEILEFGADLVLMDIGLPFYSGFYWTSELRKMSQIPIIFISSSSDDMNQVTAMNQGADDFVTKPFSLEILNAKIKALLRRSYTFSGAEKLEFAGFSLTENILRKSGDQIELTISETKILTLLFRENGATVSKEKILQELWQTEEFIDINTLNVKIARLRKKLAMIEFDVHIVTKRGTGYALV</sequence>
<evidence type="ECO:0000256" key="3">
    <source>
        <dbReference type="ARBA" id="ARBA00023015"/>
    </source>
</evidence>
<evidence type="ECO:0000313" key="10">
    <source>
        <dbReference type="EMBL" id="MFC4652021.1"/>
    </source>
</evidence>
<dbReference type="InterPro" id="IPR001789">
    <property type="entry name" value="Sig_transdc_resp-reg_receiver"/>
</dbReference>
<dbReference type="InterPro" id="IPR036388">
    <property type="entry name" value="WH-like_DNA-bd_sf"/>
</dbReference>
<dbReference type="CDD" id="cd00383">
    <property type="entry name" value="trans_reg_C"/>
    <property type="match status" value="1"/>
</dbReference>
<dbReference type="Gene3D" id="1.10.10.10">
    <property type="entry name" value="Winged helix-like DNA-binding domain superfamily/Winged helix DNA-binding domain"/>
    <property type="match status" value="1"/>
</dbReference>
<dbReference type="SUPFAM" id="SSF46894">
    <property type="entry name" value="C-terminal effector domain of the bipartite response regulators"/>
    <property type="match status" value="1"/>
</dbReference>
<dbReference type="RefSeq" id="WP_213533548.1">
    <property type="nucleotide sequence ID" value="NZ_BOVQ01000002.1"/>
</dbReference>
<protein>
    <submittedName>
        <fullName evidence="10">Response regulator transcription factor</fullName>
    </submittedName>
</protein>
<evidence type="ECO:0000256" key="7">
    <source>
        <dbReference type="PROSITE-ProRule" id="PRU01091"/>
    </source>
</evidence>
<accession>A0ABV9JCK9</accession>
<keyword evidence="4 7" id="KW-0238">DNA-binding</keyword>
<keyword evidence="11" id="KW-1185">Reference proteome</keyword>
<evidence type="ECO:0000313" key="11">
    <source>
        <dbReference type="Proteomes" id="UP001595987"/>
    </source>
</evidence>
<evidence type="ECO:0000256" key="6">
    <source>
        <dbReference type="PROSITE-ProRule" id="PRU00169"/>
    </source>
</evidence>
<keyword evidence="3" id="KW-0805">Transcription regulation</keyword>
<gene>
    <name evidence="10" type="ORF">ACFO26_03795</name>
</gene>
<dbReference type="PANTHER" id="PTHR48111:SF43">
    <property type="entry name" value="STAGE 0 SPORULATION PROTEIN A HOMOLOG"/>
    <property type="match status" value="1"/>
</dbReference>
<keyword evidence="1 6" id="KW-0597">Phosphoprotein</keyword>
<comment type="caution">
    <text evidence="10">The sequence shown here is derived from an EMBL/GenBank/DDBJ whole genome shotgun (WGS) entry which is preliminary data.</text>
</comment>
<dbReference type="SMART" id="SM00448">
    <property type="entry name" value="REC"/>
    <property type="match status" value="1"/>
</dbReference>
<name>A0ABV9JCK9_9LACT</name>
<proteinExistence type="predicted"/>
<feature type="domain" description="Response regulatory" evidence="8">
    <location>
        <begin position="3"/>
        <end position="115"/>
    </location>
</feature>
<dbReference type="SUPFAM" id="SSF52172">
    <property type="entry name" value="CheY-like"/>
    <property type="match status" value="1"/>
</dbReference>
<dbReference type="Pfam" id="PF00486">
    <property type="entry name" value="Trans_reg_C"/>
    <property type="match status" value="1"/>
</dbReference>
<evidence type="ECO:0000259" key="9">
    <source>
        <dbReference type="PROSITE" id="PS51755"/>
    </source>
</evidence>
<dbReference type="Pfam" id="PF00072">
    <property type="entry name" value="Response_reg"/>
    <property type="match status" value="1"/>
</dbReference>